<dbReference type="SUPFAM" id="SSF103084">
    <property type="entry name" value="Holliday junction resolvase RusA"/>
    <property type="match status" value="1"/>
</dbReference>
<proteinExistence type="predicted"/>
<evidence type="ECO:0000313" key="1">
    <source>
        <dbReference type="EMBL" id="KKN05628.1"/>
    </source>
</evidence>
<organism evidence="1">
    <name type="scientific">marine sediment metagenome</name>
    <dbReference type="NCBI Taxonomy" id="412755"/>
    <lineage>
        <taxon>unclassified sequences</taxon>
        <taxon>metagenomes</taxon>
        <taxon>ecological metagenomes</taxon>
    </lineage>
</organism>
<dbReference type="GO" id="GO:0006281">
    <property type="term" value="P:DNA repair"/>
    <property type="evidence" value="ECO:0007669"/>
    <property type="project" value="InterPro"/>
</dbReference>
<dbReference type="EMBL" id="LAZR01004780">
    <property type="protein sequence ID" value="KKN05628.1"/>
    <property type="molecule type" value="Genomic_DNA"/>
</dbReference>
<accession>A0A0F9QJW5</accession>
<dbReference type="AlphaFoldDB" id="A0A0F9QJW5"/>
<dbReference type="InterPro" id="IPR036614">
    <property type="entry name" value="RusA-like_sf"/>
</dbReference>
<dbReference type="GO" id="GO:0000287">
    <property type="term" value="F:magnesium ion binding"/>
    <property type="evidence" value="ECO:0007669"/>
    <property type="project" value="InterPro"/>
</dbReference>
<dbReference type="GO" id="GO:0006310">
    <property type="term" value="P:DNA recombination"/>
    <property type="evidence" value="ECO:0007669"/>
    <property type="project" value="InterPro"/>
</dbReference>
<dbReference type="InterPro" id="IPR008822">
    <property type="entry name" value="Endonuclease_RusA-like"/>
</dbReference>
<protein>
    <submittedName>
        <fullName evidence="1">Uncharacterized protein</fullName>
    </submittedName>
</protein>
<reference evidence="1" key="1">
    <citation type="journal article" date="2015" name="Nature">
        <title>Complex archaea that bridge the gap between prokaryotes and eukaryotes.</title>
        <authorList>
            <person name="Spang A."/>
            <person name="Saw J.H."/>
            <person name="Jorgensen S.L."/>
            <person name="Zaremba-Niedzwiedzka K."/>
            <person name="Martijn J."/>
            <person name="Lind A.E."/>
            <person name="van Eijk R."/>
            <person name="Schleper C."/>
            <person name="Guy L."/>
            <person name="Ettema T.J."/>
        </authorList>
    </citation>
    <scope>NUCLEOTIDE SEQUENCE</scope>
</reference>
<sequence>MATATTTARVLACPPVDGARGWSAWISLAPKPKGNTKDVLFRGKRCSKCNKGEHPFTLARKPERKFAETLSRLLAACGPGEPVSADVVVHASFRLPIAKSWNKIKTAEAIACLCRPTNNKAMKGKSPGPIADLGGLEKMLDDCLEAGGWVTNDTVIAQRRSEKIYAPEPGYVITMRELPTWRP</sequence>
<gene>
    <name evidence="1" type="ORF">LCGC14_1085450</name>
</gene>
<dbReference type="Pfam" id="PF05866">
    <property type="entry name" value="RusA"/>
    <property type="match status" value="1"/>
</dbReference>
<name>A0A0F9QJW5_9ZZZZ</name>
<comment type="caution">
    <text evidence="1">The sequence shown here is derived from an EMBL/GenBank/DDBJ whole genome shotgun (WGS) entry which is preliminary data.</text>
</comment>